<dbReference type="Proteomes" id="UP000247540">
    <property type="component" value="Unassembled WGS sequence"/>
</dbReference>
<keyword evidence="7 10" id="KW-0274">FAD</keyword>
<feature type="region of interest" description="tRNA (mnm(5)s(2)U34)-methyltransferase" evidence="10">
    <location>
        <begin position="1"/>
        <end position="229"/>
    </location>
</feature>
<comment type="caution">
    <text evidence="14">The sequence shown here is derived from an EMBL/GenBank/DDBJ whole genome shotgun (WGS) entry which is preliminary data.</text>
</comment>
<keyword evidence="2 10" id="KW-0489">Methyltransferase</keyword>
<dbReference type="EC" id="2.1.1.61" evidence="10"/>
<dbReference type="Gene3D" id="3.50.50.60">
    <property type="entry name" value="FAD/NAD(P)-binding domain"/>
    <property type="match status" value="1"/>
</dbReference>
<feature type="domain" description="MnmC-like methyltransferase" evidence="13">
    <location>
        <begin position="110"/>
        <end position="227"/>
    </location>
</feature>
<sequence>MTDTVVWSDSGLPRSPRFDDIYHSEAGPTAQARHVFLGGCGLPAAWAGQPRWRILETGFGLGLNFLTAWAAWRDDPARPGLLHFVSVEAWPVAPADLRRAVAQEPSLVPLADLLAARWHGLLPGVHRLAFDGGRVMLTLCVGDVQPMLRGLQRFDADSIFLDGFGPRRNPEMWSPTTLQAVARFARRGTRLATWTIARAVRDALAEQGFTITLAPGLPPKRDCLLALFDPRWEPRRAPLPVGEKVTAPGHCAVVGAGLAGAAVAAALALRGWRVTVLDGADAPAAGASGAPAGVLAPHASPDDALLSRLTRAGVRATWQQLEDRLVLGEDWQDNGVLERHPPDAGRLPAAWTAEGPNETWHASAADCTAAGLPRDTPALLHRRAGWVRPARLIAAWLQTPGVRFVGRSRVDRLIAEGDTWHLLAADGTRLATADRVVLAGGASGAALADDLPLQPVRGQLAWGTVPAAAQGLPRQAINGDGQLIARVPDGAGSTLWVNGATFERTDADETRAEDREANRLRLASLHPAAAAAVAPAHADGTVHDWVGIRCASADRRPLVGPLGAPHLPGVWVCSALGSRGLTFAALCAELLAARWHGEPLPLTAREAQGLDTARTSREDPVSSYPETAQKASESRAQQAE</sequence>
<dbReference type="InterPro" id="IPR017610">
    <property type="entry name" value="tRNA_S-uridine_synth_MnmC_C"/>
</dbReference>
<accession>A0A318SJV4</accession>
<evidence type="ECO:0000259" key="13">
    <source>
        <dbReference type="Pfam" id="PF05430"/>
    </source>
</evidence>
<dbReference type="OrthoDB" id="9786494at2"/>
<dbReference type="GO" id="GO:0016645">
    <property type="term" value="F:oxidoreductase activity, acting on the CH-NH group of donors"/>
    <property type="evidence" value="ECO:0007669"/>
    <property type="project" value="InterPro"/>
</dbReference>
<keyword evidence="15" id="KW-1185">Reference proteome</keyword>
<dbReference type="InterPro" id="IPR047785">
    <property type="entry name" value="tRNA_MNMC2"/>
</dbReference>
<comment type="function">
    <text evidence="10">Catalyzes the last two steps in the biosynthesis of 5-methylaminomethyl-2-thiouridine (mnm(5)s(2)U) at the wobble position (U34) in tRNA. Catalyzes the FAD-dependent demodification of cmnm(5)s(2)U34 to nm(5)s(2)U34, followed by the transfer of a methyl group from S-adenosyl-L-methionine to nm(5)s(2)U34, to form mnm(5)s(2)U34.</text>
</comment>
<dbReference type="InterPro" id="IPR023032">
    <property type="entry name" value="tRNA_MAMT_biosynth_bifunc_MnmC"/>
</dbReference>
<dbReference type="AlphaFoldDB" id="A0A318SJV4"/>
<evidence type="ECO:0000259" key="12">
    <source>
        <dbReference type="Pfam" id="PF01266"/>
    </source>
</evidence>
<dbReference type="GO" id="GO:0032259">
    <property type="term" value="P:methylation"/>
    <property type="evidence" value="ECO:0007669"/>
    <property type="project" value="UniProtKB-KW"/>
</dbReference>
<keyword evidence="9 10" id="KW-0511">Multifunctional enzyme</keyword>
<dbReference type="NCBIfam" id="NF033855">
    <property type="entry name" value="tRNA_MNMC2"/>
    <property type="match status" value="1"/>
</dbReference>
<evidence type="ECO:0000256" key="8">
    <source>
        <dbReference type="ARBA" id="ARBA00023002"/>
    </source>
</evidence>
<evidence type="ECO:0000256" key="9">
    <source>
        <dbReference type="ARBA" id="ARBA00023268"/>
    </source>
</evidence>
<keyword evidence="4 10" id="KW-0808">Transferase</keyword>
<evidence type="ECO:0000256" key="2">
    <source>
        <dbReference type="ARBA" id="ARBA00022603"/>
    </source>
</evidence>
<comment type="cofactor">
    <cofactor evidence="10">
        <name>FAD</name>
        <dbReference type="ChEBI" id="CHEBI:57692"/>
    </cofactor>
</comment>
<dbReference type="HAMAP" id="MF_01102">
    <property type="entry name" value="MnmC"/>
    <property type="match status" value="1"/>
</dbReference>
<dbReference type="SUPFAM" id="SSF51905">
    <property type="entry name" value="FAD/NAD(P)-binding domain"/>
    <property type="match status" value="1"/>
</dbReference>
<keyword evidence="5 10" id="KW-0949">S-adenosyl-L-methionine</keyword>
<evidence type="ECO:0000256" key="1">
    <source>
        <dbReference type="ARBA" id="ARBA00022490"/>
    </source>
</evidence>
<dbReference type="InterPro" id="IPR008471">
    <property type="entry name" value="MnmC-like_methylTransf"/>
</dbReference>
<keyword evidence="3 10" id="KW-0285">Flavoprotein</keyword>
<dbReference type="GO" id="GO:0005737">
    <property type="term" value="C:cytoplasm"/>
    <property type="evidence" value="ECO:0007669"/>
    <property type="project" value="UniProtKB-SubCell"/>
</dbReference>
<reference evidence="14 15" key="1">
    <citation type="submission" date="2018-06" db="EMBL/GenBank/DDBJ databases">
        <title>Genomic Encyclopedia of Type Strains, Phase III (KMG-III): the genomes of soil and plant-associated and newly described type strains.</title>
        <authorList>
            <person name="Whitman W."/>
        </authorList>
    </citation>
    <scope>NUCLEOTIDE SEQUENCE [LARGE SCALE GENOMIC DNA]</scope>
    <source>
        <strain evidence="14 15">CECT 7646</strain>
    </source>
</reference>
<dbReference type="InterPro" id="IPR029063">
    <property type="entry name" value="SAM-dependent_MTases_sf"/>
</dbReference>
<feature type="compositionally biased region" description="Polar residues" evidence="11">
    <location>
        <begin position="624"/>
        <end position="640"/>
    </location>
</feature>
<evidence type="ECO:0000256" key="4">
    <source>
        <dbReference type="ARBA" id="ARBA00022679"/>
    </source>
</evidence>
<dbReference type="PANTHER" id="PTHR13847:SF283">
    <property type="entry name" value="TRNA 5-METHYLAMINOMETHYL-2-THIOURIDINE BIOSYNTHESIS BIFUNCTIONAL PROTEIN MNMC"/>
    <property type="match status" value="1"/>
</dbReference>
<feature type="domain" description="FAD dependent oxidoreductase" evidence="12">
    <location>
        <begin position="251"/>
        <end position="594"/>
    </location>
</feature>
<evidence type="ECO:0000313" key="14">
    <source>
        <dbReference type="EMBL" id="PYE79294.1"/>
    </source>
</evidence>
<proteinExistence type="inferred from homology"/>
<dbReference type="RefSeq" id="WP_110464287.1">
    <property type="nucleotide sequence ID" value="NZ_JAMOFZ010000001.1"/>
</dbReference>
<dbReference type="Gene3D" id="3.40.50.150">
    <property type="entry name" value="Vaccinia Virus protein VP39"/>
    <property type="match status" value="1"/>
</dbReference>
<keyword evidence="8 10" id="KW-0560">Oxidoreductase</keyword>
<dbReference type="GO" id="GO:0004808">
    <property type="term" value="F:tRNA (5-methylaminomethyl-2-thiouridylate)(34)-methyltransferase activity"/>
    <property type="evidence" value="ECO:0007669"/>
    <property type="project" value="UniProtKB-EC"/>
</dbReference>
<evidence type="ECO:0000256" key="11">
    <source>
        <dbReference type="SAM" id="MobiDB-lite"/>
    </source>
</evidence>
<evidence type="ECO:0000256" key="3">
    <source>
        <dbReference type="ARBA" id="ARBA00022630"/>
    </source>
</evidence>
<dbReference type="EC" id="1.5.-.-" evidence="10"/>
<evidence type="ECO:0000256" key="6">
    <source>
        <dbReference type="ARBA" id="ARBA00022694"/>
    </source>
</evidence>
<evidence type="ECO:0000256" key="10">
    <source>
        <dbReference type="HAMAP-Rule" id="MF_01102"/>
    </source>
</evidence>
<dbReference type="InterPro" id="IPR036188">
    <property type="entry name" value="FAD/NAD-bd_sf"/>
</dbReference>
<dbReference type="Pfam" id="PF01266">
    <property type="entry name" value="DAO"/>
    <property type="match status" value="1"/>
</dbReference>
<evidence type="ECO:0000313" key="15">
    <source>
        <dbReference type="Proteomes" id="UP000247540"/>
    </source>
</evidence>
<name>A0A318SJV4_9BURK</name>
<gene>
    <name evidence="10" type="primary">mnmC</name>
    <name evidence="14" type="ORF">DFQ15_10222</name>
</gene>
<comment type="similarity">
    <text evidence="10">In the N-terminal section; belongs to the methyltransferase superfamily. tRNA (mnm(5)s(2)U34)-methyltransferase family.</text>
</comment>
<feature type="region of interest" description="Disordered" evidence="11">
    <location>
        <begin position="606"/>
        <end position="640"/>
    </location>
</feature>
<keyword evidence="1 10" id="KW-0963">Cytoplasm</keyword>
<dbReference type="EMBL" id="QJTC01000002">
    <property type="protein sequence ID" value="PYE79294.1"/>
    <property type="molecule type" value="Genomic_DNA"/>
</dbReference>
<dbReference type="GO" id="GO:0002097">
    <property type="term" value="P:tRNA wobble base modification"/>
    <property type="evidence" value="ECO:0007669"/>
    <property type="project" value="UniProtKB-UniRule"/>
</dbReference>
<protein>
    <recommendedName>
        <fullName evidence="10">tRNA 5-methylaminomethyl-2-thiouridine biosynthesis bifunctional protein MnmC</fullName>
        <shortName evidence="10">tRNA mnm(5)s(2)U biosynthesis bifunctional protein</shortName>
    </recommendedName>
    <domain>
        <recommendedName>
            <fullName evidence="10">tRNA (mnm(5)s(2)U34)-methyltransferase</fullName>
            <ecNumber evidence="10">2.1.1.61</ecNumber>
        </recommendedName>
    </domain>
    <domain>
        <recommendedName>
            <fullName evidence="10">FAD-dependent cmnm(5)s(2)U34 oxidoreductase</fullName>
            <ecNumber evidence="10">1.5.-.-</ecNumber>
        </recommendedName>
    </domain>
</protein>
<organism evidence="14 15">
    <name type="scientific">Xylophilus ampelinus</name>
    <dbReference type="NCBI Taxonomy" id="54067"/>
    <lineage>
        <taxon>Bacteria</taxon>
        <taxon>Pseudomonadati</taxon>
        <taxon>Pseudomonadota</taxon>
        <taxon>Betaproteobacteria</taxon>
        <taxon>Burkholderiales</taxon>
        <taxon>Xylophilus</taxon>
    </lineage>
</organism>
<feature type="region of interest" description="FAD-dependent cmnm(5)s(2)U34 oxidoreductase" evidence="10">
    <location>
        <begin position="254"/>
        <end position="640"/>
    </location>
</feature>
<dbReference type="GO" id="GO:0050660">
    <property type="term" value="F:flavin adenine dinucleotide binding"/>
    <property type="evidence" value="ECO:0007669"/>
    <property type="project" value="UniProtKB-UniRule"/>
</dbReference>
<comment type="similarity">
    <text evidence="10">In the C-terminal section; belongs to the DAO family.</text>
</comment>
<dbReference type="Gene3D" id="3.30.9.10">
    <property type="entry name" value="D-Amino Acid Oxidase, subunit A, domain 2"/>
    <property type="match status" value="1"/>
</dbReference>
<dbReference type="PANTHER" id="PTHR13847">
    <property type="entry name" value="SARCOSINE DEHYDROGENASE-RELATED"/>
    <property type="match status" value="1"/>
</dbReference>
<evidence type="ECO:0000256" key="7">
    <source>
        <dbReference type="ARBA" id="ARBA00022827"/>
    </source>
</evidence>
<comment type="subcellular location">
    <subcellularLocation>
        <location evidence="10">Cytoplasm</location>
    </subcellularLocation>
</comment>
<comment type="catalytic activity">
    <reaction evidence="10">
        <text>5-aminomethyl-2-thiouridine(34) in tRNA + S-adenosyl-L-methionine = 5-methylaminomethyl-2-thiouridine(34) in tRNA + S-adenosyl-L-homocysteine + H(+)</text>
        <dbReference type="Rhea" id="RHEA:19569"/>
        <dbReference type="Rhea" id="RHEA-COMP:10195"/>
        <dbReference type="Rhea" id="RHEA-COMP:10197"/>
        <dbReference type="ChEBI" id="CHEBI:15378"/>
        <dbReference type="ChEBI" id="CHEBI:57856"/>
        <dbReference type="ChEBI" id="CHEBI:59789"/>
        <dbReference type="ChEBI" id="CHEBI:74454"/>
        <dbReference type="ChEBI" id="CHEBI:74455"/>
        <dbReference type="EC" id="2.1.1.61"/>
    </reaction>
</comment>
<dbReference type="NCBIfam" id="TIGR03197">
    <property type="entry name" value="MnmC_Cterm"/>
    <property type="match status" value="1"/>
</dbReference>
<dbReference type="Pfam" id="PF05430">
    <property type="entry name" value="Methyltransf_30"/>
    <property type="match status" value="1"/>
</dbReference>
<dbReference type="InterPro" id="IPR006076">
    <property type="entry name" value="FAD-dep_OxRdtase"/>
</dbReference>
<keyword evidence="6 10" id="KW-0819">tRNA processing</keyword>
<evidence type="ECO:0000256" key="5">
    <source>
        <dbReference type="ARBA" id="ARBA00022691"/>
    </source>
</evidence>